<protein>
    <submittedName>
        <fullName evidence="1">Protein arginine N-methyltransferase 8-B</fullName>
    </submittedName>
</protein>
<reference evidence="1" key="1">
    <citation type="submission" date="2020-04" db="EMBL/GenBank/DDBJ databases">
        <title>A chromosome-scale assembly and high-density genetic map of the yellow drum (Nibea albiflora) genome.</title>
        <authorList>
            <person name="Xu D."/>
            <person name="Zhang W."/>
            <person name="Chen R."/>
            <person name="Tan P."/>
            <person name="Wang L."/>
            <person name="Song H."/>
            <person name="Tian L."/>
            <person name="Zhu Q."/>
            <person name="Wang B."/>
        </authorList>
    </citation>
    <scope>NUCLEOTIDE SEQUENCE</scope>
    <source>
        <strain evidence="1">ZJHYS-2018</strain>
    </source>
</reference>
<evidence type="ECO:0000313" key="1">
    <source>
        <dbReference type="EMBL" id="KAG8005609.1"/>
    </source>
</evidence>
<organism evidence="1 2">
    <name type="scientific">Nibea albiflora</name>
    <name type="common">Yellow drum</name>
    <name type="synonym">Corvina albiflora</name>
    <dbReference type="NCBI Taxonomy" id="240163"/>
    <lineage>
        <taxon>Eukaryota</taxon>
        <taxon>Metazoa</taxon>
        <taxon>Chordata</taxon>
        <taxon>Craniata</taxon>
        <taxon>Vertebrata</taxon>
        <taxon>Euteleostomi</taxon>
        <taxon>Actinopterygii</taxon>
        <taxon>Neopterygii</taxon>
        <taxon>Teleostei</taxon>
        <taxon>Neoteleostei</taxon>
        <taxon>Acanthomorphata</taxon>
        <taxon>Eupercaria</taxon>
        <taxon>Sciaenidae</taxon>
        <taxon>Nibea</taxon>
    </lineage>
</organism>
<gene>
    <name evidence="1" type="primary">PRMT8B.2</name>
    <name evidence="1" type="ORF">GBF38_001517</name>
</gene>
<dbReference type="Proteomes" id="UP000805704">
    <property type="component" value="Chromosome 22"/>
</dbReference>
<sequence length="690" mass="78819">AEIESSVDKVKKEKEADVQLFADLISIQRCQAELVEVIEERYAATKQKAEGFLTELKLEVTELKSRSSQLEQLSQSEDHHHFLQSFPDLCSPLNKDWTKTGVHSDLSFRAVRDSVTQLKQRVDVLMEELPEIKIKRMREHAVDLTFDPDTAHCSLVISQDGKQVIDGGTEQSLPNNPKRFEACPEVLTKEGFTTGKFYYVVQVEGSTRWAIGVVKESVNRKMSLPLSVESGYWTIGLAEGIYKAYRSTQRMDKITLKEKPEKVGIFVDYNKGVVSFYDVISKSHLCSFTGCHFTEKLYPFFRLESNRNRQQPVTSPLSQSAQPSQLPKPVPTTHHVPCIPHTPHVAALATCPGRGKIAKFISPEEMTSRDYYFDSYAHFGIHEEMLKDEVRTLTYRNAMYHNKHVFKDKIVLDVGSGTGILSMFAANAGAKHVYGIECSSISEYSEKIIKSNHLHNVITIFKGKVEEVELPVEKVDIIISEWMGYCLFYESMLNTVIFARDKWLKPGGLMFPDRAALYVVAIEDRQYKDFKIHWWENVYGFDMSCIRNVAIKEPLVDVVDPKQVVTNACLLKEVDIYTVKPEDLSFTSAFCLQIQRNDYVHALVTYFNIEFTKCHKKTGFSTAPDAASTHWKQTVFYLEDYLTVKKGEEIFGSIAVRPNEKNVRDLEFTLELDFKGQLCEAAISHDYKMR</sequence>
<proteinExistence type="predicted"/>
<comment type="caution">
    <text evidence="1">The sequence shown here is derived from an EMBL/GenBank/DDBJ whole genome shotgun (WGS) entry which is preliminary data.</text>
</comment>
<accession>A0ACB7ETP2</accession>
<evidence type="ECO:0000313" key="2">
    <source>
        <dbReference type="Proteomes" id="UP000805704"/>
    </source>
</evidence>
<name>A0ACB7ETP2_NIBAL</name>
<feature type="non-terminal residue" evidence="1">
    <location>
        <position position="1"/>
    </location>
</feature>
<keyword evidence="2" id="KW-1185">Reference proteome</keyword>
<dbReference type="EMBL" id="CM024810">
    <property type="protein sequence ID" value="KAG8005609.1"/>
    <property type="molecule type" value="Genomic_DNA"/>
</dbReference>